<dbReference type="PANTHER" id="PTHR14136:SF17">
    <property type="entry name" value="BTB_POZ DOMAIN-CONTAINING PROTEIN KCTD9"/>
    <property type="match status" value="1"/>
</dbReference>
<dbReference type="Pfam" id="PF00805">
    <property type="entry name" value="Pentapeptide"/>
    <property type="match status" value="2"/>
</dbReference>
<reference evidence="1" key="1">
    <citation type="submission" date="2020-05" db="EMBL/GenBank/DDBJ databases">
        <authorList>
            <person name="Chiriac C."/>
            <person name="Salcher M."/>
            <person name="Ghai R."/>
            <person name="Kavagutti S V."/>
        </authorList>
    </citation>
    <scope>NUCLEOTIDE SEQUENCE</scope>
</reference>
<dbReference type="AlphaFoldDB" id="A0A6J7KDD6"/>
<evidence type="ECO:0000313" key="1">
    <source>
        <dbReference type="EMBL" id="CAB4954188.1"/>
    </source>
</evidence>
<sequence>MRKSVLALAAASAVFALTAAGATGTLVLNGGLGSTLAAPNSGSVDITQTQCTDPWTITYAQVNPGDPITAVTATDTAVTPATACGSSTTATWAFANGHPVNGTWDNTAHAWTFDYSAIRNVGPTAAVGVGYPLISNAAAIAGNLTVGGPVATDPCPVGDPVSTVPVPAPAPGVNWSFCVLQGMDLSNANLTGADLTDAWMQWTNLTGANLTGANLSGAHLLYAPSTDATLTDVIYSNTTCPNAMNSSAYNPQTCANDLNW</sequence>
<dbReference type="InterPro" id="IPR001646">
    <property type="entry name" value="5peptide_repeat"/>
</dbReference>
<gene>
    <name evidence="1" type="ORF">UFOPK3752_01856</name>
    <name evidence="2" type="ORF">UFOPK4150_01028</name>
</gene>
<dbReference type="InterPro" id="IPR051082">
    <property type="entry name" value="Pentapeptide-BTB/POZ_domain"/>
</dbReference>
<accession>A0A6J7KDD6</accession>
<evidence type="ECO:0000313" key="2">
    <source>
        <dbReference type="EMBL" id="CAB5031580.1"/>
    </source>
</evidence>
<proteinExistence type="predicted"/>
<name>A0A6J7KDD6_9ZZZZ</name>
<dbReference type="Gene3D" id="2.160.20.80">
    <property type="entry name" value="E3 ubiquitin-protein ligase SopA"/>
    <property type="match status" value="1"/>
</dbReference>
<organism evidence="1">
    <name type="scientific">freshwater metagenome</name>
    <dbReference type="NCBI Taxonomy" id="449393"/>
    <lineage>
        <taxon>unclassified sequences</taxon>
        <taxon>metagenomes</taxon>
        <taxon>ecological metagenomes</taxon>
    </lineage>
</organism>
<dbReference type="EMBL" id="CAFBPU010000018">
    <property type="protein sequence ID" value="CAB5031580.1"/>
    <property type="molecule type" value="Genomic_DNA"/>
</dbReference>
<dbReference type="PANTHER" id="PTHR14136">
    <property type="entry name" value="BTB_POZ DOMAIN-CONTAINING PROTEIN KCTD9"/>
    <property type="match status" value="1"/>
</dbReference>
<dbReference type="SUPFAM" id="SSF141571">
    <property type="entry name" value="Pentapeptide repeat-like"/>
    <property type="match status" value="1"/>
</dbReference>
<dbReference type="EMBL" id="CAFBND010000098">
    <property type="protein sequence ID" value="CAB4954188.1"/>
    <property type="molecule type" value="Genomic_DNA"/>
</dbReference>
<protein>
    <submittedName>
        <fullName evidence="1">Unannotated protein</fullName>
    </submittedName>
</protein>